<name>A0AB39XLM4_9BRAD</name>
<proteinExistence type="predicted"/>
<organism evidence="1">
    <name type="scientific">Bradyrhizobium sp. LLZ17</name>
    <dbReference type="NCBI Taxonomy" id="3239388"/>
    <lineage>
        <taxon>Bacteria</taxon>
        <taxon>Pseudomonadati</taxon>
        <taxon>Pseudomonadota</taxon>
        <taxon>Alphaproteobacteria</taxon>
        <taxon>Hyphomicrobiales</taxon>
        <taxon>Nitrobacteraceae</taxon>
        <taxon>Bradyrhizobium</taxon>
    </lineage>
</organism>
<dbReference type="InterPro" id="IPR029068">
    <property type="entry name" value="Glyas_Bleomycin-R_OHBP_Dase"/>
</dbReference>
<dbReference type="AlphaFoldDB" id="A0AB39XLM4"/>
<accession>A0AB39XLM4</accession>
<protein>
    <recommendedName>
        <fullName evidence="2">Glyoxalase</fullName>
    </recommendedName>
</protein>
<evidence type="ECO:0000313" key="1">
    <source>
        <dbReference type="EMBL" id="XDV58381.1"/>
    </source>
</evidence>
<sequence length="69" mass="8167">MKDTIMDEKIPEPNQSPRSPFSAIRAIDYTVIFVRDMPAVRRFHEDVLAFPRHILQKVPSEIRELFTLR</sequence>
<reference evidence="1" key="1">
    <citation type="submission" date="2024-08" db="EMBL/GenBank/DDBJ databases">
        <authorList>
            <person name="Chaddad Z."/>
            <person name="Lamrabet M."/>
            <person name="Bouhnik O."/>
            <person name="Alami S."/>
            <person name="Wipf D."/>
            <person name="Courty P.E."/>
            <person name="Missbah El Idrissi M."/>
        </authorList>
    </citation>
    <scope>NUCLEOTIDE SEQUENCE</scope>
    <source>
        <strain evidence="1">LLZ17</strain>
    </source>
</reference>
<dbReference type="SUPFAM" id="SSF54593">
    <property type="entry name" value="Glyoxalase/Bleomycin resistance protein/Dihydroxybiphenyl dioxygenase"/>
    <property type="match status" value="1"/>
</dbReference>
<evidence type="ECO:0008006" key="2">
    <source>
        <dbReference type="Google" id="ProtNLM"/>
    </source>
</evidence>
<dbReference type="EMBL" id="CP165734">
    <property type="protein sequence ID" value="XDV58381.1"/>
    <property type="molecule type" value="Genomic_DNA"/>
</dbReference>
<gene>
    <name evidence="1" type="ORF">AB8Z38_02245</name>
</gene>